<comment type="caution">
    <text evidence="1">The sequence shown here is derived from an EMBL/GenBank/DDBJ whole genome shotgun (WGS) entry which is preliminary data.</text>
</comment>
<accession>A0ABV5KFA6</accession>
<protein>
    <submittedName>
        <fullName evidence="1">Uncharacterized protein</fullName>
    </submittedName>
</protein>
<reference evidence="1 2" key="1">
    <citation type="submission" date="2024-09" db="EMBL/GenBank/DDBJ databases">
        <authorList>
            <person name="Sun Q."/>
            <person name="Mori K."/>
        </authorList>
    </citation>
    <scope>NUCLEOTIDE SEQUENCE [LARGE SCALE GENOMIC DNA]</scope>
    <source>
        <strain evidence="1 2">JCM 9626</strain>
    </source>
</reference>
<evidence type="ECO:0000313" key="2">
    <source>
        <dbReference type="Proteomes" id="UP001589750"/>
    </source>
</evidence>
<keyword evidence="2" id="KW-1185">Reference proteome</keyword>
<name>A0ABV5KFA6_9ACTN</name>
<dbReference type="RefSeq" id="WP_140009253.1">
    <property type="nucleotide sequence ID" value="NZ_JBHMDG010000034.1"/>
</dbReference>
<dbReference type="Proteomes" id="UP001589750">
    <property type="component" value="Unassembled WGS sequence"/>
</dbReference>
<proteinExistence type="predicted"/>
<sequence>MSDAKTLTLVNYFTSPIDVSVTENDWNCCDLPKRGQVIGNIAPNGTASFEYVRTDGHGCDGRQGQFQLSIESKYLLDLDFDGNANIQISTTPTTFGAFLAPNKDGSSTLVVGANPS</sequence>
<evidence type="ECO:0000313" key="1">
    <source>
        <dbReference type="EMBL" id="MFB9315423.1"/>
    </source>
</evidence>
<gene>
    <name evidence="1" type="ORF">ACFFRI_20425</name>
</gene>
<organism evidence="1 2">
    <name type="scientific">Nocardioides plantarum</name>
    <dbReference type="NCBI Taxonomy" id="29299"/>
    <lineage>
        <taxon>Bacteria</taxon>
        <taxon>Bacillati</taxon>
        <taxon>Actinomycetota</taxon>
        <taxon>Actinomycetes</taxon>
        <taxon>Propionibacteriales</taxon>
        <taxon>Nocardioidaceae</taxon>
        <taxon>Nocardioides</taxon>
    </lineage>
</organism>
<dbReference type="EMBL" id="JBHMDG010000034">
    <property type="protein sequence ID" value="MFB9315423.1"/>
    <property type="molecule type" value="Genomic_DNA"/>
</dbReference>